<proteinExistence type="predicted"/>
<gene>
    <name evidence="1" type="ORF">IAG11_21915</name>
</gene>
<comment type="caution">
    <text evidence="1">The sequence shown here is derived from an EMBL/GenBank/DDBJ whole genome shotgun (WGS) entry which is preliminary data.</text>
</comment>
<sequence>KETGELMDELELKSMLEEIYKTISTNGANKDLLILNKQAKAGASPVGGRSKMANRHQESRALHFKDGDAWLAYQKKYGTYDEAGFHEILKNHTHRMSTEVAMMQNLGSNPRHTFESLLDEAKIKLKADPQNGMKHGEIDKQAHRAMSMYNTLDANTRAIDSTLGNVMGGLRALMVASKLGGTTLTTFGDHASMKKVANMLGLS</sequence>
<dbReference type="EMBL" id="JACSVK010000482">
    <property type="protein sequence ID" value="MBD0222489.1"/>
    <property type="molecule type" value="Genomic_DNA"/>
</dbReference>
<evidence type="ECO:0000313" key="1">
    <source>
        <dbReference type="EMBL" id="MBD0222489.1"/>
    </source>
</evidence>
<feature type="non-terminal residue" evidence="1">
    <location>
        <position position="203"/>
    </location>
</feature>
<feature type="non-terminal residue" evidence="1">
    <location>
        <position position="1"/>
    </location>
</feature>
<organism evidence="1 2">
    <name type="scientific">Acinetobacter baumannii</name>
    <dbReference type="NCBI Taxonomy" id="470"/>
    <lineage>
        <taxon>Bacteria</taxon>
        <taxon>Pseudomonadati</taxon>
        <taxon>Pseudomonadota</taxon>
        <taxon>Gammaproteobacteria</taxon>
        <taxon>Moraxellales</taxon>
        <taxon>Moraxellaceae</taxon>
        <taxon>Acinetobacter</taxon>
        <taxon>Acinetobacter calcoaceticus/baumannii complex</taxon>
    </lineage>
</organism>
<reference evidence="1" key="1">
    <citation type="submission" date="2020-08" db="EMBL/GenBank/DDBJ databases">
        <title>Diversity of carbapenem-resistant Acinetobacter baumannii and bacteriophage-mediated spread of the Oxa23 carbapenemase.</title>
        <authorList>
            <person name="Abouelfetouh A."/>
            <person name="Mattock J."/>
            <person name="Turner D."/>
            <person name="Li E."/>
            <person name="Evans B.A."/>
        </authorList>
    </citation>
    <scope>NUCLEOTIDE SEQUENCE</scope>
    <source>
        <strain evidence="1">A86</strain>
    </source>
</reference>
<dbReference type="AlphaFoldDB" id="A0A8I0FBI1"/>
<dbReference type="Proteomes" id="UP000634608">
    <property type="component" value="Unassembled WGS sequence"/>
</dbReference>
<evidence type="ECO:0000313" key="2">
    <source>
        <dbReference type="Proteomes" id="UP000634608"/>
    </source>
</evidence>
<accession>A0A8I0FBI1</accession>
<name>A0A8I0FBI1_ACIBA</name>
<protein>
    <submittedName>
        <fullName evidence="1">Uncharacterized protein</fullName>
    </submittedName>
</protein>